<feature type="signal peptide" evidence="2">
    <location>
        <begin position="1"/>
        <end position="27"/>
    </location>
</feature>
<evidence type="ECO:0000313" key="5">
    <source>
        <dbReference type="Proteomes" id="UP000264071"/>
    </source>
</evidence>
<organism evidence="4 5">
    <name type="scientific">Gemmatimonas aurantiaca</name>
    <dbReference type="NCBI Taxonomy" id="173480"/>
    <lineage>
        <taxon>Bacteria</taxon>
        <taxon>Pseudomonadati</taxon>
        <taxon>Gemmatimonadota</taxon>
        <taxon>Gemmatimonadia</taxon>
        <taxon>Gemmatimonadales</taxon>
        <taxon>Gemmatimonadaceae</taxon>
        <taxon>Gemmatimonas</taxon>
    </lineage>
</organism>
<dbReference type="AlphaFoldDB" id="A0A3D4VA94"/>
<feature type="region of interest" description="Disordered" evidence="1">
    <location>
        <begin position="382"/>
        <end position="426"/>
    </location>
</feature>
<feature type="compositionally biased region" description="Low complexity" evidence="1">
    <location>
        <begin position="382"/>
        <end position="407"/>
    </location>
</feature>
<evidence type="ECO:0000256" key="1">
    <source>
        <dbReference type="SAM" id="MobiDB-lite"/>
    </source>
</evidence>
<reference evidence="4 5" key="1">
    <citation type="journal article" date="2018" name="Nat. Biotechnol.">
        <title>A standardized bacterial taxonomy based on genome phylogeny substantially revises the tree of life.</title>
        <authorList>
            <person name="Parks D.H."/>
            <person name="Chuvochina M."/>
            <person name="Waite D.W."/>
            <person name="Rinke C."/>
            <person name="Skarshewski A."/>
            <person name="Chaumeil P.A."/>
            <person name="Hugenholtz P."/>
        </authorList>
    </citation>
    <scope>NUCLEOTIDE SEQUENCE [LARGE SCALE GENOMIC DNA]</scope>
    <source>
        <strain evidence="4">UBA8844</strain>
    </source>
</reference>
<protein>
    <submittedName>
        <fullName evidence="4">Nuclear transport factor 2 family protein</fullName>
    </submittedName>
</protein>
<dbReference type="InterPro" id="IPR027843">
    <property type="entry name" value="DUF4440"/>
</dbReference>
<feature type="domain" description="DUF4440" evidence="3">
    <location>
        <begin position="437"/>
        <end position="543"/>
    </location>
</feature>
<proteinExistence type="predicted"/>
<sequence length="553" mass="60899">MAGELTMTHPIMRRALSLAMAASTATAAAITLLPTSLAAQWSTAYEQFYLQAPHNWQFRSHYAYADRLFNAFDFGHAILYETMWRFPNAPVADLETRRYDQLTKQVLQKPPRLPLEEAAIEPMYARLAPEAKTMFDWAHLLHRQLYDVLADDRLDWAQRDNEVRRLIAYYRSRPDMAFSSKPKSMVLMQEQPYSLAFRLKYPKFNGLIWGYHWFQVGLYEPLMAGRNPAERHAGVRAATARFFQMLTDAPRSMPYQMPMTATVSPMFAERYPEAAIIFDNLHSMHDVVSDILANPSVPRDRKRTEIMLAASRFRDDTSYVMTEAAWRRMSEHMGVENMGGPAVGFGPILPTPSVTMGAVMQHDSTGAMTGFAHGGAASKAAADAHAGHGAPAAANASPSKAPAANDPHAGHQMPVSSPPSAASRYLHGSSADSAAVAALVTQFLTALGTGDSTTALRTLGNVQILERGTAEPLAEYRVRHLPADIAFARSSDVARIPRTVLVLGDVAYSTVTQTITGRYGKRPKGSAGAEVIVAERTGGGWRIAAVHWSSRRH</sequence>
<dbReference type="InterPro" id="IPR032710">
    <property type="entry name" value="NTF2-like_dom_sf"/>
</dbReference>
<dbReference type="Pfam" id="PF14534">
    <property type="entry name" value="DUF4440"/>
    <property type="match status" value="1"/>
</dbReference>
<dbReference type="SUPFAM" id="SSF54427">
    <property type="entry name" value="NTF2-like"/>
    <property type="match status" value="1"/>
</dbReference>
<accession>A0A3D4VA94</accession>
<evidence type="ECO:0000313" key="4">
    <source>
        <dbReference type="EMBL" id="HCT58040.1"/>
    </source>
</evidence>
<gene>
    <name evidence="4" type="ORF">DGD08_12620</name>
</gene>
<dbReference type="EMBL" id="DPIY01000010">
    <property type="protein sequence ID" value="HCT58040.1"/>
    <property type="molecule type" value="Genomic_DNA"/>
</dbReference>
<dbReference type="Proteomes" id="UP000264071">
    <property type="component" value="Unassembled WGS sequence"/>
</dbReference>
<evidence type="ECO:0000259" key="3">
    <source>
        <dbReference type="Pfam" id="PF14534"/>
    </source>
</evidence>
<evidence type="ECO:0000256" key="2">
    <source>
        <dbReference type="SAM" id="SignalP"/>
    </source>
</evidence>
<keyword evidence="2" id="KW-0732">Signal</keyword>
<dbReference type="Gene3D" id="3.10.450.50">
    <property type="match status" value="1"/>
</dbReference>
<feature type="chain" id="PRO_5017625898" evidence="2">
    <location>
        <begin position="28"/>
        <end position="553"/>
    </location>
</feature>
<comment type="caution">
    <text evidence="4">The sequence shown here is derived from an EMBL/GenBank/DDBJ whole genome shotgun (WGS) entry which is preliminary data.</text>
</comment>
<name>A0A3D4VA94_9BACT</name>